<evidence type="ECO:0000313" key="3">
    <source>
        <dbReference type="Proteomes" id="UP000179284"/>
    </source>
</evidence>
<dbReference type="PANTHER" id="PTHR37422:SF23">
    <property type="entry name" value="TEICHURONIC ACID BIOSYNTHESIS PROTEIN TUAE"/>
    <property type="match status" value="1"/>
</dbReference>
<feature type="transmembrane region" description="Helical" evidence="1">
    <location>
        <begin position="319"/>
        <end position="338"/>
    </location>
</feature>
<protein>
    <recommendedName>
        <fullName evidence="4">O-antigen ligase</fullName>
    </recommendedName>
</protein>
<dbReference type="InterPro" id="IPR051533">
    <property type="entry name" value="WaaL-like"/>
</dbReference>
<feature type="transmembrane region" description="Helical" evidence="1">
    <location>
        <begin position="12"/>
        <end position="28"/>
    </location>
</feature>
<feature type="transmembrane region" description="Helical" evidence="1">
    <location>
        <begin position="197"/>
        <end position="215"/>
    </location>
</feature>
<keyword evidence="1" id="KW-0812">Transmembrane</keyword>
<feature type="transmembrane region" description="Helical" evidence="1">
    <location>
        <begin position="40"/>
        <end position="60"/>
    </location>
</feature>
<feature type="transmembrane region" description="Helical" evidence="1">
    <location>
        <begin position="101"/>
        <end position="121"/>
    </location>
</feature>
<feature type="transmembrane region" description="Helical" evidence="1">
    <location>
        <begin position="128"/>
        <end position="151"/>
    </location>
</feature>
<name>A0A1D9NXV4_9FIRM</name>
<feature type="transmembrane region" description="Helical" evidence="1">
    <location>
        <begin position="413"/>
        <end position="431"/>
    </location>
</feature>
<organism evidence="2 3">
    <name type="scientific">Butyrivibrio hungatei</name>
    <dbReference type="NCBI Taxonomy" id="185008"/>
    <lineage>
        <taxon>Bacteria</taxon>
        <taxon>Bacillati</taxon>
        <taxon>Bacillota</taxon>
        <taxon>Clostridia</taxon>
        <taxon>Lachnospirales</taxon>
        <taxon>Lachnospiraceae</taxon>
        <taxon>Butyrivibrio</taxon>
    </lineage>
</organism>
<dbReference type="KEGG" id="bhu:bhn_I0036"/>
<dbReference type="AlphaFoldDB" id="A0A1D9NXV4"/>
<keyword evidence="3" id="KW-1185">Reference proteome</keyword>
<keyword evidence="1" id="KW-0472">Membrane</keyword>
<evidence type="ECO:0000256" key="1">
    <source>
        <dbReference type="SAM" id="Phobius"/>
    </source>
</evidence>
<dbReference type="Proteomes" id="UP000179284">
    <property type="component" value="Chromosome I"/>
</dbReference>
<dbReference type="PANTHER" id="PTHR37422">
    <property type="entry name" value="TEICHURONIC ACID BIOSYNTHESIS PROTEIN TUAE"/>
    <property type="match status" value="1"/>
</dbReference>
<dbReference type="EMBL" id="CP017831">
    <property type="protein sequence ID" value="AOZ95072.1"/>
    <property type="molecule type" value="Genomic_DNA"/>
</dbReference>
<evidence type="ECO:0000313" key="2">
    <source>
        <dbReference type="EMBL" id="AOZ95072.1"/>
    </source>
</evidence>
<accession>A0A1D9NXV4</accession>
<feature type="transmembrane region" description="Helical" evidence="1">
    <location>
        <begin position="276"/>
        <end position="298"/>
    </location>
</feature>
<gene>
    <name evidence="2" type="ORF">bhn_I0036</name>
</gene>
<proteinExistence type="predicted"/>
<feature type="transmembrane region" description="Helical" evidence="1">
    <location>
        <begin position="171"/>
        <end position="190"/>
    </location>
</feature>
<evidence type="ECO:0008006" key="4">
    <source>
        <dbReference type="Google" id="ProtNLM"/>
    </source>
</evidence>
<keyword evidence="1" id="KW-1133">Transmembrane helix</keyword>
<feature type="transmembrane region" description="Helical" evidence="1">
    <location>
        <begin position="72"/>
        <end position="89"/>
    </location>
</feature>
<reference evidence="3" key="1">
    <citation type="submission" date="2016-10" db="EMBL/GenBank/DDBJ databases">
        <title>The complete genome sequence of the rumen bacterium Butyrivibrio hungatei MB2003.</title>
        <authorList>
            <person name="Palevich N."/>
            <person name="Kelly W.J."/>
            <person name="Leahy S.C."/>
            <person name="Altermann E."/>
            <person name="Rakonjac J."/>
            <person name="Attwood G.T."/>
        </authorList>
    </citation>
    <scope>NUCLEOTIDE SEQUENCE [LARGE SCALE GENOMIC DNA]</scope>
    <source>
        <strain evidence="3">MB2003</strain>
    </source>
</reference>
<feature type="transmembrane region" description="Helical" evidence="1">
    <location>
        <begin position="470"/>
        <end position="486"/>
    </location>
</feature>
<sequence length="490" mass="54675">MKNKSAKITEIVKIIYLIIICSVLPLYMKQGYYMLGEVKGVLYLGVSAFFFALLFILKILEEPKKLFCDPQKAMIIGAFVFSNAITLFFSCDKRTAFLGQEGWRCGFLSVFLMISFCVLFMQGVKLNALVLSLILIIPFSTFVLGILNRFGIYPFYVYGANPSFLGTLGNINWYVGFLGIFVPFGIGLSYGKKFFSLKGSLTNLYVVTGLMALFLQGSDSAALVVIGTYGIMLYMSFGKRKSFQRFVAQAALLGFSMELTKILMELFGRSYNYEEGIILMVCDMHIGLIVMAAAFFVYRVSRLFEEINVSFIGKFYRRALVVLGIAAAVSSIIMVIMADGYFGNGRGIIWQISVDIFKGLSSWQKLFGVGQDCFYVYAYNHSVWAESLLNVLNGNRLTNAHCELLTILIERGMIGILTYGVLIISVIHGLIKTFDSSDSSKKEHAAMICALPITSYLFNCSVSFSTVTSTPYLFILLGIALFVSRAQERE</sequence>